<protein>
    <submittedName>
        <fullName evidence="3">Putative diacylglycerol O-acyltransferase tgs1</fullName>
    </submittedName>
</protein>
<gene>
    <name evidence="3" type="ORF">Fcan01_00883</name>
</gene>
<keyword evidence="4" id="KW-1185">Reference proteome</keyword>
<evidence type="ECO:0000256" key="1">
    <source>
        <dbReference type="SAM" id="Phobius"/>
    </source>
</evidence>
<evidence type="ECO:0000313" key="4">
    <source>
        <dbReference type="Proteomes" id="UP000198287"/>
    </source>
</evidence>
<dbReference type="GO" id="GO:0045017">
    <property type="term" value="P:glycerolipid biosynthetic process"/>
    <property type="evidence" value="ECO:0007669"/>
    <property type="project" value="InterPro"/>
</dbReference>
<dbReference type="EMBL" id="LNIX01000001">
    <property type="protein sequence ID" value="OXA62736.1"/>
    <property type="molecule type" value="Genomic_DNA"/>
</dbReference>
<proteinExistence type="predicted"/>
<keyword evidence="3" id="KW-0012">Acyltransferase</keyword>
<feature type="transmembrane region" description="Helical" evidence="1">
    <location>
        <begin position="13"/>
        <end position="41"/>
    </location>
</feature>
<reference evidence="3 4" key="1">
    <citation type="submission" date="2015-12" db="EMBL/GenBank/DDBJ databases">
        <title>The genome of Folsomia candida.</title>
        <authorList>
            <person name="Faddeeva A."/>
            <person name="Derks M.F."/>
            <person name="Anvar Y."/>
            <person name="Smit S."/>
            <person name="Van Straalen N."/>
            <person name="Roelofs D."/>
        </authorList>
    </citation>
    <scope>NUCLEOTIDE SEQUENCE [LARGE SCALE GENOMIC DNA]</scope>
    <source>
        <strain evidence="3 4">VU population</strain>
        <tissue evidence="3">Whole body</tissue>
    </source>
</reference>
<name>A0A226F1C8_FOLCA</name>
<evidence type="ECO:0000313" key="3">
    <source>
        <dbReference type="EMBL" id="OXA62736.1"/>
    </source>
</evidence>
<feature type="domain" description="O-acyltransferase WSD1-like N-terminal" evidence="2">
    <location>
        <begin position="93"/>
        <end position="221"/>
    </location>
</feature>
<dbReference type="AlphaFoldDB" id="A0A226F1C8"/>
<dbReference type="Pfam" id="PF03007">
    <property type="entry name" value="WS_DGAT_cat"/>
    <property type="match status" value="1"/>
</dbReference>
<accession>A0A226F1C8</accession>
<keyword evidence="1" id="KW-1133">Transmembrane helix</keyword>
<dbReference type="Proteomes" id="UP000198287">
    <property type="component" value="Unassembled WGS sequence"/>
</dbReference>
<keyword evidence="1" id="KW-0812">Transmembrane</keyword>
<dbReference type="OrthoDB" id="619536at2759"/>
<keyword evidence="1" id="KW-0472">Membrane</keyword>
<keyword evidence="3" id="KW-0808">Transferase</keyword>
<organism evidence="3 4">
    <name type="scientific">Folsomia candida</name>
    <name type="common">Springtail</name>
    <dbReference type="NCBI Taxonomy" id="158441"/>
    <lineage>
        <taxon>Eukaryota</taxon>
        <taxon>Metazoa</taxon>
        <taxon>Ecdysozoa</taxon>
        <taxon>Arthropoda</taxon>
        <taxon>Hexapoda</taxon>
        <taxon>Collembola</taxon>
        <taxon>Entomobryomorpha</taxon>
        <taxon>Isotomoidea</taxon>
        <taxon>Isotomidae</taxon>
        <taxon>Proisotominae</taxon>
        <taxon>Folsomia</taxon>
    </lineage>
</organism>
<comment type="caution">
    <text evidence="3">The sequence shown here is derived from an EMBL/GenBank/DDBJ whole genome shotgun (WGS) entry which is preliminary data.</text>
</comment>
<evidence type="ECO:0000259" key="2">
    <source>
        <dbReference type="Pfam" id="PF03007"/>
    </source>
</evidence>
<sequence length="424" mass="47777">MTSLKVFLSKHKFFLLISSIFLAYFILPPFLILVAAPLYIYKRIIVFFSKWKRRLCAPFSAEDCLHISDDIHGRPRSSMAGVVYLKGSYSFEELVTRVEKVASERPKLTCTITRVYFWKKCDDFQISNHVNLNEESDPANLSQVFVDLLQKSYPIGKPLWEIVSLPNYAHVEYGTSSAVGIRMHHTVGDGLALLSLVRTLCDKDAALDEEMNRLLKAVRKKNKLNGFNSQSIPHDSNQDVNIRSDGIIAVSTLIDLALLKRISKQIRAKVTSVIHAGVAGAVRRTILERGGDPIGDFAAIYAFPKLNHPGILSNNILKTSLQLLVHKMSTPTEKEEIENIPIKNEALSALPKAIENQRKPKKTFIRLANHVAVAFKSMLSKEHTKENIEKAKVGFKKFPQTQSNWEPQRSILKFGKALSADLRQ</sequence>
<dbReference type="GO" id="GO:0004144">
    <property type="term" value="F:diacylglycerol O-acyltransferase activity"/>
    <property type="evidence" value="ECO:0007669"/>
    <property type="project" value="InterPro"/>
</dbReference>
<dbReference type="InterPro" id="IPR004255">
    <property type="entry name" value="O-acyltransferase_WSD1_N"/>
</dbReference>